<feature type="coiled-coil region" evidence="1">
    <location>
        <begin position="34"/>
        <end position="61"/>
    </location>
</feature>
<sequence>MIDFRYHIVSIVSIFLALAVGIVLGAGPLQGEIGSTLQNEIAGLRDDKAQLNTERDALQAKVEQRDAYLAAVSSRVLAGTLTERTVALVVLPGADAAASEAVTEAVDAAGGRIASTTSVSADWVSTNQKVAGTRDRLVQQAAKDAAVDPGSAAALTPRDVLLATLLTRTAPAGDSGPDDETARAALQTLADGGLLSIDAPAFTRAELVVVLSGAVTDGSEQVRTGTAQRWVGLAAALDARSRGVVVAADIESEPTGTSVLTTLREDSAVSKAVSGVDDVASPTGVASVVFGLAEQNGGSAGQYGLGPRADAAYAPVPGT</sequence>
<gene>
    <name evidence="2" type="ORF">ATL31_3178</name>
</gene>
<dbReference type="GO" id="GO:0055070">
    <property type="term" value="P:copper ion homeostasis"/>
    <property type="evidence" value="ECO:0007669"/>
    <property type="project" value="InterPro"/>
</dbReference>
<dbReference type="EMBL" id="PJNE01000001">
    <property type="protein sequence ID" value="PKW28312.1"/>
    <property type="molecule type" value="Genomic_DNA"/>
</dbReference>
<evidence type="ECO:0000256" key="1">
    <source>
        <dbReference type="SAM" id="Coils"/>
    </source>
</evidence>
<accession>A0A2N3YN78</accession>
<organism evidence="2 3">
    <name type="scientific">Phycicoccus duodecadis</name>
    <dbReference type="NCBI Taxonomy" id="173053"/>
    <lineage>
        <taxon>Bacteria</taxon>
        <taxon>Bacillati</taxon>
        <taxon>Actinomycetota</taxon>
        <taxon>Actinomycetes</taxon>
        <taxon>Micrococcales</taxon>
        <taxon>Intrasporangiaceae</taxon>
        <taxon>Phycicoccus</taxon>
    </lineage>
</organism>
<dbReference type="InterPro" id="IPR021522">
    <property type="entry name" value="MctB"/>
</dbReference>
<name>A0A2N3YN78_9MICO</name>
<reference evidence="2 3" key="1">
    <citation type="submission" date="2017-12" db="EMBL/GenBank/DDBJ databases">
        <title>Sequencing the genomes of 1000 Actinobacteria strains.</title>
        <authorList>
            <person name="Klenk H.-P."/>
        </authorList>
    </citation>
    <scope>NUCLEOTIDE SEQUENCE [LARGE SCALE GENOMIC DNA]</scope>
    <source>
        <strain evidence="2 3">DSM 12806</strain>
    </source>
</reference>
<dbReference type="Proteomes" id="UP000233781">
    <property type="component" value="Unassembled WGS sequence"/>
</dbReference>
<evidence type="ECO:0000313" key="3">
    <source>
        <dbReference type="Proteomes" id="UP000233781"/>
    </source>
</evidence>
<keyword evidence="1" id="KW-0175">Coiled coil</keyword>
<dbReference type="RefSeq" id="WP_158239859.1">
    <property type="nucleotide sequence ID" value="NZ_PJNE01000001.1"/>
</dbReference>
<protein>
    <submittedName>
        <fullName evidence="2">Copper transport outer membrane protein MctB</fullName>
    </submittedName>
</protein>
<comment type="caution">
    <text evidence="2">The sequence shown here is derived from an EMBL/GenBank/DDBJ whole genome shotgun (WGS) entry which is preliminary data.</text>
</comment>
<dbReference type="AlphaFoldDB" id="A0A2N3YN78"/>
<dbReference type="GO" id="GO:0016020">
    <property type="term" value="C:membrane"/>
    <property type="evidence" value="ECO:0007669"/>
    <property type="project" value="InterPro"/>
</dbReference>
<dbReference type="OrthoDB" id="4350157at2"/>
<proteinExistence type="predicted"/>
<dbReference type="Pfam" id="PF11382">
    <property type="entry name" value="MctB"/>
    <property type="match status" value="1"/>
</dbReference>
<evidence type="ECO:0000313" key="2">
    <source>
        <dbReference type="EMBL" id="PKW28312.1"/>
    </source>
</evidence>
<keyword evidence="3" id="KW-1185">Reference proteome</keyword>